<dbReference type="GeneID" id="80019922"/>
<evidence type="ECO:0000313" key="2">
    <source>
        <dbReference type="Proteomes" id="UP000827768"/>
    </source>
</evidence>
<dbReference type="Proteomes" id="UP000827768">
    <property type="component" value="Segment"/>
</dbReference>
<keyword evidence="2" id="KW-1185">Reference proteome</keyword>
<organism evidence="1 2">
    <name type="scientific">Microbacterium phage Pumpernickel</name>
    <dbReference type="NCBI Taxonomy" id="2885983"/>
    <lineage>
        <taxon>Viruses</taxon>
        <taxon>Duplodnaviria</taxon>
        <taxon>Heunggongvirae</taxon>
        <taxon>Uroviricota</taxon>
        <taxon>Caudoviricetes</taxon>
        <taxon>Pumpernickelvirus</taxon>
        <taxon>Pumpernickelvirus pumpernickel</taxon>
    </lineage>
</organism>
<proteinExistence type="predicted"/>
<reference evidence="1" key="1">
    <citation type="submission" date="2021-09" db="EMBL/GenBank/DDBJ databases">
        <authorList>
            <person name="Andersen S.H."/>
            <person name="Beall E.A."/>
            <person name="Cappelle B."/>
            <person name="Falteisek K.J."/>
            <person name="Fenske B.A."/>
            <person name="Gansluckner N.W."/>
            <person name="Gilbertson S.M."/>
            <person name="Krings K.J."/>
            <person name="Mobeck M."/>
            <person name="Odeku J.O."/>
            <person name="Poncelet M.E."/>
            <person name="Rohr J.R."/>
            <person name="Rolands L."/>
            <person name="Whipple C.D."/>
            <person name="Whipple E.M."/>
            <person name="Spring A.M."/>
            <person name="Klyczek K."/>
            <person name="Garlena R.A."/>
            <person name="Russell D.A."/>
            <person name="Pope W.H."/>
            <person name="Jacobs-Sera D."/>
            <person name="Hatfull G.F."/>
        </authorList>
    </citation>
    <scope>NUCLEOTIDE SEQUENCE</scope>
</reference>
<sequence length="203" mass="22837">MSIPVTPRMLSSSRQAWDIDNTEAYVAVTVTGTSYIGRCRDYGCTWRGALYKVGEPKTWFRCVQETFEHYVTEHGVILEDEDSPSPIVSHEVLTVIAEVVADDADHPETITEADMRLAEAIAKRLGFTNPNPFEYEALTSFDHIFRGKTVTSYRSRVYPDRKTAEAEVATGPNPEASKLRRRLKPSRWEELVVNYDNGSSGTA</sequence>
<evidence type="ECO:0000313" key="1">
    <source>
        <dbReference type="EMBL" id="UDL16031.1"/>
    </source>
</evidence>
<name>A0AAE9C3J7_9CAUD</name>
<dbReference type="EMBL" id="OK040790">
    <property type="protein sequence ID" value="UDL16031.1"/>
    <property type="molecule type" value="Genomic_DNA"/>
</dbReference>
<gene>
    <name evidence="1" type="primary">281</name>
    <name evidence="1" type="ORF">SEA_PUMPERNICKEL_281</name>
</gene>
<accession>A0AAE9C3J7</accession>
<dbReference type="RefSeq" id="YP_010755271.1">
    <property type="nucleotide sequence ID" value="NC_073468.1"/>
</dbReference>
<dbReference type="KEGG" id="vg:80019922"/>
<protein>
    <submittedName>
        <fullName evidence="1">Uncharacterized protein</fullName>
    </submittedName>
</protein>